<evidence type="ECO:0000313" key="2">
    <source>
        <dbReference type="Proteomes" id="UP001055072"/>
    </source>
</evidence>
<keyword evidence="2" id="KW-1185">Reference proteome</keyword>
<dbReference type="EMBL" id="MU274913">
    <property type="protein sequence ID" value="KAI0088659.1"/>
    <property type="molecule type" value="Genomic_DNA"/>
</dbReference>
<organism evidence="1 2">
    <name type="scientific">Irpex rosettiformis</name>
    <dbReference type="NCBI Taxonomy" id="378272"/>
    <lineage>
        <taxon>Eukaryota</taxon>
        <taxon>Fungi</taxon>
        <taxon>Dikarya</taxon>
        <taxon>Basidiomycota</taxon>
        <taxon>Agaricomycotina</taxon>
        <taxon>Agaricomycetes</taxon>
        <taxon>Polyporales</taxon>
        <taxon>Irpicaceae</taxon>
        <taxon>Irpex</taxon>
    </lineage>
</organism>
<accession>A0ACB8U3J1</accession>
<gene>
    <name evidence="1" type="ORF">BDY19DRAFT_179223</name>
</gene>
<evidence type="ECO:0000313" key="1">
    <source>
        <dbReference type="EMBL" id="KAI0088659.1"/>
    </source>
</evidence>
<sequence>MGKYQRGPPSSALSFSHRNDFHRRSYRHRSVSRLWALYNGGPIGALLGYSIVGTVVYCLCVSIGEMIAYLPNVGGVVGLADLFVDPALGFSLGWAAWYNWSITLPTEISAATILVRLWDPDHNLPVIVLSTIFLVAATAVNCFPSRVYGELEFWFSAIKVLTIVLIIAVCIVVDLGGGNKGYIGIQYWKTPFKSYQSITGSLGHFLGFWAVLLQACFSFFGSDVPGIAAGEVIDATRNVPRALRRVWIRITIFYVGSIFCAGLVVDSSDPRLSSKDTHNTAQSSPFVIAFENAGLRFLPYLINGAILLSAWSAAASDIYIGSRFLFFLSKNHHAPGVFAYLQRYPRDDSKKSSSSRDSSRSEEEEDWVDVNELDDDELEMVSTTGTDSASAMDSSATRRKSHQARRRYTRQDRGAGTGSIIAEEDRHSVQGSNTSVPGNSQMMLEPNFPADNDNVLEGLEYGSQDDSDGEDNESVEDSETWRRITSHTADPESQYTTKKSDGPWFVLPLYAVLMTAAIGLLSFMGTGDTHVQTAFGWLSAVASIASLQSWMGMLFTYIRWYQGTIYHEKKHRAEAEAGDERSIQVMRNIARIKENRHRGQPYLAWYAFTIGMLILFTNGWAVFLHGWRIANIPDVDQGPKPDVATFLASYIPLPFFALLTLGYKIIHQTKLVQLEEMDFEKVYFVPEEVHRPPTRRERILGHLLVI</sequence>
<dbReference type="Proteomes" id="UP001055072">
    <property type="component" value="Unassembled WGS sequence"/>
</dbReference>
<comment type="caution">
    <text evidence="1">The sequence shown here is derived from an EMBL/GenBank/DDBJ whole genome shotgun (WGS) entry which is preliminary data.</text>
</comment>
<protein>
    <submittedName>
        <fullName evidence="1">Amino acid permease-domain-containing protein</fullName>
    </submittedName>
</protein>
<reference evidence="1" key="1">
    <citation type="journal article" date="2021" name="Environ. Microbiol.">
        <title>Gene family expansions and transcriptome signatures uncover fungal adaptations to wood decay.</title>
        <authorList>
            <person name="Hage H."/>
            <person name="Miyauchi S."/>
            <person name="Viragh M."/>
            <person name="Drula E."/>
            <person name="Min B."/>
            <person name="Chaduli D."/>
            <person name="Navarro D."/>
            <person name="Favel A."/>
            <person name="Norest M."/>
            <person name="Lesage-Meessen L."/>
            <person name="Balint B."/>
            <person name="Merenyi Z."/>
            <person name="de Eugenio L."/>
            <person name="Morin E."/>
            <person name="Martinez A.T."/>
            <person name="Baldrian P."/>
            <person name="Stursova M."/>
            <person name="Martinez M.J."/>
            <person name="Novotny C."/>
            <person name="Magnuson J.K."/>
            <person name="Spatafora J.W."/>
            <person name="Maurice S."/>
            <person name="Pangilinan J."/>
            <person name="Andreopoulos W."/>
            <person name="LaButti K."/>
            <person name="Hundley H."/>
            <person name="Na H."/>
            <person name="Kuo A."/>
            <person name="Barry K."/>
            <person name="Lipzen A."/>
            <person name="Henrissat B."/>
            <person name="Riley R."/>
            <person name="Ahrendt S."/>
            <person name="Nagy L.G."/>
            <person name="Grigoriev I.V."/>
            <person name="Martin F."/>
            <person name="Rosso M.N."/>
        </authorList>
    </citation>
    <scope>NUCLEOTIDE SEQUENCE</scope>
    <source>
        <strain evidence="1">CBS 384.51</strain>
    </source>
</reference>
<name>A0ACB8U3J1_9APHY</name>
<proteinExistence type="predicted"/>